<gene>
    <name evidence="1" type="ORF">NUW58_g8087</name>
</gene>
<keyword evidence="2" id="KW-1185">Reference proteome</keyword>
<evidence type="ECO:0000313" key="1">
    <source>
        <dbReference type="EMBL" id="KAJ2976436.1"/>
    </source>
</evidence>
<organism evidence="1 2">
    <name type="scientific">Xylaria curta</name>
    <dbReference type="NCBI Taxonomy" id="42375"/>
    <lineage>
        <taxon>Eukaryota</taxon>
        <taxon>Fungi</taxon>
        <taxon>Dikarya</taxon>
        <taxon>Ascomycota</taxon>
        <taxon>Pezizomycotina</taxon>
        <taxon>Sordariomycetes</taxon>
        <taxon>Xylariomycetidae</taxon>
        <taxon>Xylariales</taxon>
        <taxon>Xylariaceae</taxon>
        <taxon>Xylaria</taxon>
    </lineage>
</organism>
<accession>A0ACC1ND65</accession>
<protein>
    <submittedName>
        <fullName evidence="1">Uncharacterized protein</fullName>
    </submittedName>
</protein>
<name>A0ACC1ND65_9PEZI</name>
<proteinExistence type="predicted"/>
<reference evidence="1" key="1">
    <citation type="submission" date="2022-10" db="EMBL/GenBank/DDBJ databases">
        <title>Genome Sequence of Xylaria curta.</title>
        <authorList>
            <person name="Buettner E."/>
        </authorList>
    </citation>
    <scope>NUCLEOTIDE SEQUENCE</scope>
    <source>
        <strain evidence="1">Babe10</strain>
    </source>
</reference>
<sequence length="337" mass="37219">MLKYSETAALVASWTRISIYSTDLPGSAYRQLPNPDDYLLHGLNLYTYSQSPWRLSQRRWAYEPPAGLSVSELGAGLLSWQFVFAYGLLSSRTLKQWYGIDHNASPREDLAKHGDAAVRSGKITQKQLDMLKRNESAHANSVENYALFAAALGFATFAGVKPHLINRAGLLYTVARFAYGVVYIFIDHDVWSQIRGVTWWTGSNWCNFAYALTPNAQVGSRVIAAPGAKIRTHYKLNSSTNLWDQKLYVNGQLVSSVSTSQGQKGDIFYVSTECAVRPCAAAPAHSWEDISVILSSPNPDWKRSGSWNYGATGGEMATADGGKTWTFSKLNIPSTNP</sequence>
<comment type="caution">
    <text evidence="1">The sequence shown here is derived from an EMBL/GenBank/DDBJ whole genome shotgun (WGS) entry which is preliminary data.</text>
</comment>
<dbReference type="EMBL" id="JAPDGR010002321">
    <property type="protein sequence ID" value="KAJ2976436.1"/>
    <property type="molecule type" value="Genomic_DNA"/>
</dbReference>
<dbReference type="Proteomes" id="UP001143856">
    <property type="component" value="Unassembled WGS sequence"/>
</dbReference>
<evidence type="ECO:0000313" key="2">
    <source>
        <dbReference type="Proteomes" id="UP001143856"/>
    </source>
</evidence>